<accession>A0AAD5X6Y2</accession>
<feature type="compositionally biased region" description="Polar residues" evidence="1">
    <location>
        <begin position="51"/>
        <end position="95"/>
    </location>
</feature>
<dbReference type="PANTHER" id="PTHR46535:SF1">
    <property type="entry name" value="NEDD4-BINDING PROTEIN 2"/>
    <property type="match status" value="1"/>
</dbReference>
<evidence type="ECO:0000313" key="4">
    <source>
        <dbReference type="Proteomes" id="UP001211907"/>
    </source>
</evidence>
<dbReference type="Gene3D" id="3.30.1370.110">
    <property type="match status" value="1"/>
</dbReference>
<dbReference type="Proteomes" id="UP001211907">
    <property type="component" value="Unassembled WGS sequence"/>
</dbReference>
<dbReference type="InterPro" id="IPR013899">
    <property type="entry name" value="DUF1771"/>
</dbReference>
<evidence type="ECO:0000313" key="3">
    <source>
        <dbReference type="EMBL" id="KAJ3078834.1"/>
    </source>
</evidence>
<keyword evidence="4" id="KW-1185">Reference proteome</keyword>
<sequence length="290" mass="32025">MFPGLPRADLAALLRDHAGLHNTIDFLTGGPGSAKLHNQFHNGLAKKPSLNPASRRNSGVSYSSKVANNHSQQQPLSISKKSSTTFRLSHTSNVNPHIEPDEVRLLRLKNTQQEKEQHHLGLDADFCRQMAARHAHERAVAFQSAARLFKMGDLTGRGSAQYYSDIGHYHTTQITLWNTRAAKSIATHNNTLHKNSNTIIDLHGLTRQEALDTLAEKLASHFKKDYSLVQSGGSGVAGAIKQPLRVITGVGRRSGGRKAVILPSVLAFLKRDGWRFEHEENTGFIEVRGR</sequence>
<feature type="non-terminal residue" evidence="3">
    <location>
        <position position="1"/>
    </location>
</feature>
<dbReference type="Pfam" id="PF08590">
    <property type="entry name" value="DUF1771"/>
    <property type="match status" value="1"/>
</dbReference>
<dbReference type="SMART" id="SM01162">
    <property type="entry name" value="DUF1771"/>
    <property type="match status" value="1"/>
</dbReference>
<dbReference type="GO" id="GO:0004519">
    <property type="term" value="F:endonuclease activity"/>
    <property type="evidence" value="ECO:0007669"/>
    <property type="project" value="TreeGrafter"/>
</dbReference>
<dbReference type="PANTHER" id="PTHR46535">
    <property type="entry name" value="NEDD4-BINDING PROTEIN 2"/>
    <property type="match status" value="1"/>
</dbReference>
<name>A0AAD5X6Y2_9FUNG</name>
<organism evidence="3 4">
    <name type="scientific">Physocladia obscura</name>
    <dbReference type="NCBI Taxonomy" id="109957"/>
    <lineage>
        <taxon>Eukaryota</taxon>
        <taxon>Fungi</taxon>
        <taxon>Fungi incertae sedis</taxon>
        <taxon>Chytridiomycota</taxon>
        <taxon>Chytridiomycota incertae sedis</taxon>
        <taxon>Chytridiomycetes</taxon>
        <taxon>Chytridiales</taxon>
        <taxon>Chytriomycetaceae</taxon>
        <taxon>Physocladia</taxon>
    </lineage>
</organism>
<dbReference type="InterPro" id="IPR052772">
    <property type="entry name" value="Endo/PolyKinase_Domain-Protein"/>
</dbReference>
<feature type="domain" description="Smr" evidence="2">
    <location>
        <begin position="200"/>
        <end position="290"/>
    </location>
</feature>
<dbReference type="GO" id="GO:0005634">
    <property type="term" value="C:nucleus"/>
    <property type="evidence" value="ECO:0007669"/>
    <property type="project" value="TreeGrafter"/>
</dbReference>
<feature type="region of interest" description="Disordered" evidence="1">
    <location>
        <begin position="45"/>
        <end position="100"/>
    </location>
</feature>
<dbReference type="InterPro" id="IPR036063">
    <property type="entry name" value="Smr_dom_sf"/>
</dbReference>
<dbReference type="InterPro" id="IPR002625">
    <property type="entry name" value="Smr_dom"/>
</dbReference>
<evidence type="ECO:0000259" key="2">
    <source>
        <dbReference type="PROSITE" id="PS50828"/>
    </source>
</evidence>
<dbReference type="EMBL" id="JADGJH010005905">
    <property type="protein sequence ID" value="KAJ3078834.1"/>
    <property type="molecule type" value="Genomic_DNA"/>
</dbReference>
<dbReference type="SMART" id="SM00463">
    <property type="entry name" value="SMR"/>
    <property type="match status" value="1"/>
</dbReference>
<dbReference type="SUPFAM" id="SSF160443">
    <property type="entry name" value="SMR domain-like"/>
    <property type="match status" value="1"/>
</dbReference>
<dbReference type="PROSITE" id="PS50828">
    <property type="entry name" value="SMR"/>
    <property type="match status" value="1"/>
</dbReference>
<dbReference type="AlphaFoldDB" id="A0AAD5X6Y2"/>
<comment type="caution">
    <text evidence="3">The sequence shown here is derived from an EMBL/GenBank/DDBJ whole genome shotgun (WGS) entry which is preliminary data.</text>
</comment>
<proteinExistence type="predicted"/>
<protein>
    <recommendedName>
        <fullName evidence="2">Smr domain-containing protein</fullName>
    </recommendedName>
</protein>
<reference evidence="3" key="1">
    <citation type="submission" date="2020-05" db="EMBL/GenBank/DDBJ databases">
        <title>Phylogenomic resolution of chytrid fungi.</title>
        <authorList>
            <person name="Stajich J.E."/>
            <person name="Amses K."/>
            <person name="Simmons R."/>
            <person name="Seto K."/>
            <person name="Myers J."/>
            <person name="Bonds A."/>
            <person name="Quandt C.A."/>
            <person name="Barry K."/>
            <person name="Liu P."/>
            <person name="Grigoriev I."/>
            <person name="Longcore J.E."/>
            <person name="James T.Y."/>
        </authorList>
    </citation>
    <scope>NUCLEOTIDE SEQUENCE</scope>
    <source>
        <strain evidence="3">JEL0513</strain>
    </source>
</reference>
<gene>
    <name evidence="3" type="ORF">HK100_010597</name>
</gene>
<evidence type="ECO:0000256" key="1">
    <source>
        <dbReference type="SAM" id="MobiDB-lite"/>
    </source>
</evidence>